<sequence length="255" mass="30734">MENEIIENEIIERCCDKCTINKPIDKYRKYCENSYSKTCKKCLNELDKIRKKNLRQKKAETILAKCEKCNEEKRLKEFAKLKKFYKKKICVSCYPEFLKEQKVEWCRNERKSNVNYRLKKSIAARLRSVLVKNDSTMNYIGCNIKYLREWFEYNFTEEMNWENYGSFWSIDHIIPVCKFDLTNEDEKLKCWNWSNLMPVTVKFNSSKKSIDENQVNYIVKKIETFKEEGSTTKWFSKEFILTKEIAEIKANVNSF</sequence>
<reference evidence="1" key="1">
    <citation type="journal article" date="2020" name="Nature">
        <title>Giant virus diversity and host interactions through global metagenomics.</title>
        <authorList>
            <person name="Schulz F."/>
            <person name="Roux S."/>
            <person name="Paez-Espino D."/>
            <person name="Jungbluth S."/>
            <person name="Walsh D.A."/>
            <person name="Denef V.J."/>
            <person name="McMahon K.D."/>
            <person name="Konstantinidis K.T."/>
            <person name="Eloe-Fadrosh E.A."/>
            <person name="Kyrpides N.C."/>
            <person name="Woyke T."/>
        </authorList>
    </citation>
    <scope>NUCLEOTIDE SEQUENCE</scope>
    <source>
        <strain evidence="1">GVMAG-M-3300023179-91</strain>
    </source>
</reference>
<protein>
    <submittedName>
        <fullName evidence="1">Uncharacterized protein</fullName>
    </submittedName>
</protein>
<proteinExistence type="predicted"/>
<evidence type="ECO:0000313" key="1">
    <source>
        <dbReference type="EMBL" id="QHT78340.1"/>
    </source>
</evidence>
<name>A0A6C0HD87_9ZZZZ</name>
<accession>A0A6C0HD87</accession>
<organism evidence="1">
    <name type="scientific">viral metagenome</name>
    <dbReference type="NCBI Taxonomy" id="1070528"/>
    <lineage>
        <taxon>unclassified sequences</taxon>
        <taxon>metagenomes</taxon>
        <taxon>organismal metagenomes</taxon>
    </lineage>
</organism>
<dbReference type="AlphaFoldDB" id="A0A6C0HD87"/>
<dbReference type="EMBL" id="MN739930">
    <property type="protein sequence ID" value="QHT78340.1"/>
    <property type="molecule type" value="Genomic_DNA"/>
</dbReference>